<evidence type="ECO:0000256" key="4">
    <source>
        <dbReference type="ARBA" id="ARBA00022692"/>
    </source>
</evidence>
<evidence type="ECO:0000256" key="3">
    <source>
        <dbReference type="ARBA" id="ARBA00022475"/>
    </source>
</evidence>
<dbReference type="Pfam" id="PF00528">
    <property type="entry name" value="BPD_transp_1"/>
    <property type="match status" value="1"/>
</dbReference>
<keyword evidence="5 7" id="KW-1133">Transmembrane helix</keyword>
<dbReference type="AlphaFoldDB" id="A0A6J7Q9Y4"/>
<dbReference type="EMBL" id="CAFABD010000011">
    <property type="protein sequence ID" value="CAB4817465.1"/>
    <property type="molecule type" value="Genomic_DNA"/>
</dbReference>
<sequence length="293" mass="32624">MSVLTRSPKKTGYLAPRSSTANLAMILAIGYFLVPIVWVVVNSTKDNTQLFSTFSLWFGNEWHLMDNIKGLMTQDGGLYLTWFRNTIVYSLASAIGATLISSMAGYSLARFNFRGRSILEAGILAMVMVPATALVMPSYLMLSKINLVNTPWSVILPSMLSPFGVFLIRVFVQESIPDEILQAARIDRAGEFRIYWQIVLPMLRPALVTVFLFSLVSSWNNYFLPLVMLSENKYYPLTVGLTSWFAQASQEGGNSILFNLVITGSLVAVIPLIISFIFLQKYWQGGINAGSVK</sequence>
<dbReference type="PANTHER" id="PTHR43744:SF12">
    <property type="entry name" value="ABC TRANSPORTER PERMEASE PROTEIN MG189-RELATED"/>
    <property type="match status" value="1"/>
</dbReference>
<feature type="transmembrane region" description="Helical" evidence="7">
    <location>
        <begin position="121"/>
        <end position="142"/>
    </location>
</feature>
<evidence type="ECO:0000256" key="1">
    <source>
        <dbReference type="ARBA" id="ARBA00004651"/>
    </source>
</evidence>
<accession>A0A6J7Q9Y4</accession>
<dbReference type="EMBL" id="CAFBOX010000071">
    <property type="protein sequence ID" value="CAB4996709.1"/>
    <property type="molecule type" value="Genomic_DNA"/>
</dbReference>
<keyword evidence="4 7" id="KW-0812">Transmembrane</keyword>
<evidence type="ECO:0000256" key="6">
    <source>
        <dbReference type="ARBA" id="ARBA00023136"/>
    </source>
</evidence>
<dbReference type="EMBL" id="CAEZSM010000144">
    <property type="protein sequence ID" value="CAB4548720.1"/>
    <property type="molecule type" value="Genomic_DNA"/>
</dbReference>
<evidence type="ECO:0000313" key="14">
    <source>
        <dbReference type="EMBL" id="CAB5120841.1"/>
    </source>
</evidence>
<name>A0A6J7Q9Y4_9ZZZZ</name>
<feature type="transmembrane region" description="Helical" evidence="7">
    <location>
        <begin position="193"/>
        <end position="216"/>
    </location>
</feature>
<evidence type="ECO:0000313" key="10">
    <source>
        <dbReference type="EMBL" id="CAB4675846.1"/>
    </source>
</evidence>
<feature type="transmembrane region" description="Helical" evidence="7">
    <location>
        <begin position="87"/>
        <end position="109"/>
    </location>
</feature>
<evidence type="ECO:0000256" key="2">
    <source>
        <dbReference type="ARBA" id="ARBA00022448"/>
    </source>
</evidence>
<dbReference type="SUPFAM" id="SSF161098">
    <property type="entry name" value="MetI-like"/>
    <property type="match status" value="1"/>
</dbReference>
<dbReference type="EMBL" id="CAEZWZ010000117">
    <property type="protein sequence ID" value="CAB4675846.1"/>
    <property type="molecule type" value="Genomic_DNA"/>
</dbReference>
<dbReference type="GO" id="GO:0055085">
    <property type="term" value="P:transmembrane transport"/>
    <property type="evidence" value="ECO:0007669"/>
    <property type="project" value="InterPro"/>
</dbReference>
<keyword evidence="2" id="KW-0813">Transport</keyword>
<feature type="transmembrane region" description="Helical" evidence="7">
    <location>
        <begin position="154"/>
        <end position="172"/>
    </location>
</feature>
<evidence type="ECO:0000256" key="7">
    <source>
        <dbReference type="SAM" id="Phobius"/>
    </source>
</evidence>
<reference evidence="13" key="1">
    <citation type="submission" date="2020-05" db="EMBL/GenBank/DDBJ databases">
        <authorList>
            <person name="Chiriac C."/>
            <person name="Salcher M."/>
            <person name="Ghai R."/>
            <person name="Kavagutti S V."/>
        </authorList>
    </citation>
    <scope>NUCLEOTIDE SEQUENCE</scope>
</reference>
<dbReference type="EMBL" id="CAFBRW010000113">
    <property type="protein sequence ID" value="CAB5120841.1"/>
    <property type="molecule type" value="Genomic_DNA"/>
</dbReference>
<dbReference type="InterPro" id="IPR035906">
    <property type="entry name" value="MetI-like_sf"/>
</dbReference>
<dbReference type="PROSITE" id="PS50928">
    <property type="entry name" value="ABC_TM1"/>
    <property type="match status" value="1"/>
</dbReference>
<feature type="domain" description="ABC transmembrane type-1" evidence="8">
    <location>
        <begin position="83"/>
        <end position="279"/>
    </location>
</feature>
<comment type="subcellular location">
    <subcellularLocation>
        <location evidence="1">Cell membrane</location>
        <topology evidence="1">Multi-pass membrane protein</topology>
    </subcellularLocation>
</comment>
<dbReference type="EMBL" id="CAFBPH010000069">
    <property type="protein sequence ID" value="CAB5011114.1"/>
    <property type="molecule type" value="Genomic_DNA"/>
</dbReference>
<evidence type="ECO:0000313" key="9">
    <source>
        <dbReference type="EMBL" id="CAB4548720.1"/>
    </source>
</evidence>
<evidence type="ECO:0000256" key="5">
    <source>
        <dbReference type="ARBA" id="ARBA00022989"/>
    </source>
</evidence>
<evidence type="ECO:0000259" key="8">
    <source>
        <dbReference type="PROSITE" id="PS50928"/>
    </source>
</evidence>
<evidence type="ECO:0000313" key="12">
    <source>
        <dbReference type="EMBL" id="CAB4996709.1"/>
    </source>
</evidence>
<dbReference type="GO" id="GO:0005886">
    <property type="term" value="C:plasma membrane"/>
    <property type="evidence" value="ECO:0007669"/>
    <property type="project" value="UniProtKB-SubCell"/>
</dbReference>
<feature type="transmembrane region" description="Helical" evidence="7">
    <location>
        <begin position="256"/>
        <end position="279"/>
    </location>
</feature>
<organism evidence="13">
    <name type="scientific">freshwater metagenome</name>
    <dbReference type="NCBI Taxonomy" id="449393"/>
    <lineage>
        <taxon>unclassified sequences</taxon>
        <taxon>metagenomes</taxon>
        <taxon>ecological metagenomes</taxon>
    </lineage>
</organism>
<keyword evidence="6 7" id="KW-0472">Membrane</keyword>
<evidence type="ECO:0000313" key="11">
    <source>
        <dbReference type="EMBL" id="CAB4817465.1"/>
    </source>
</evidence>
<dbReference type="CDD" id="cd06261">
    <property type="entry name" value="TM_PBP2"/>
    <property type="match status" value="1"/>
</dbReference>
<gene>
    <name evidence="9" type="ORF">UFOPK1438_00932</name>
    <name evidence="10" type="ORF">UFOPK2329_00755</name>
    <name evidence="11" type="ORF">UFOPK3166_00154</name>
    <name evidence="12" type="ORF">UFOPK4035_00537</name>
    <name evidence="13" type="ORF">UFOPK4087_00449</name>
    <name evidence="14" type="ORF">UFOPK4424_00619</name>
</gene>
<dbReference type="PANTHER" id="PTHR43744">
    <property type="entry name" value="ABC TRANSPORTER PERMEASE PROTEIN MG189-RELATED-RELATED"/>
    <property type="match status" value="1"/>
</dbReference>
<protein>
    <submittedName>
        <fullName evidence="13">Unannotated protein</fullName>
    </submittedName>
</protein>
<evidence type="ECO:0000313" key="13">
    <source>
        <dbReference type="EMBL" id="CAB5011114.1"/>
    </source>
</evidence>
<feature type="transmembrane region" description="Helical" evidence="7">
    <location>
        <begin position="21"/>
        <end position="41"/>
    </location>
</feature>
<dbReference type="Gene3D" id="1.10.3720.10">
    <property type="entry name" value="MetI-like"/>
    <property type="match status" value="1"/>
</dbReference>
<keyword evidence="3" id="KW-1003">Cell membrane</keyword>
<dbReference type="InterPro" id="IPR000515">
    <property type="entry name" value="MetI-like"/>
</dbReference>
<proteinExistence type="predicted"/>